<reference evidence="1" key="1">
    <citation type="submission" date="2020-05" db="EMBL/GenBank/DDBJ databases">
        <title>Large-scale comparative analyses of tick genomes elucidate their genetic diversity and vector capacities.</title>
        <authorList>
            <person name="Jia N."/>
            <person name="Wang J."/>
            <person name="Shi W."/>
            <person name="Du L."/>
            <person name="Sun Y."/>
            <person name="Zhan W."/>
            <person name="Jiang J."/>
            <person name="Wang Q."/>
            <person name="Zhang B."/>
            <person name="Ji P."/>
            <person name="Sakyi L.B."/>
            <person name="Cui X."/>
            <person name="Yuan T."/>
            <person name="Jiang B."/>
            <person name="Yang W."/>
            <person name="Lam T.T.-Y."/>
            <person name="Chang Q."/>
            <person name="Ding S."/>
            <person name="Wang X."/>
            <person name="Zhu J."/>
            <person name="Ruan X."/>
            <person name="Zhao L."/>
            <person name="Wei J."/>
            <person name="Que T."/>
            <person name="Du C."/>
            <person name="Cheng J."/>
            <person name="Dai P."/>
            <person name="Han X."/>
            <person name="Huang E."/>
            <person name="Gao Y."/>
            <person name="Liu J."/>
            <person name="Shao H."/>
            <person name="Ye R."/>
            <person name="Li L."/>
            <person name="Wei W."/>
            <person name="Wang X."/>
            <person name="Wang C."/>
            <person name="Yang T."/>
            <person name="Huo Q."/>
            <person name="Li W."/>
            <person name="Guo W."/>
            <person name="Chen H."/>
            <person name="Zhou L."/>
            <person name="Ni X."/>
            <person name="Tian J."/>
            <person name="Zhou Y."/>
            <person name="Sheng Y."/>
            <person name="Liu T."/>
            <person name="Pan Y."/>
            <person name="Xia L."/>
            <person name="Li J."/>
            <person name="Zhao F."/>
            <person name="Cao W."/>
        </authorList>
    </citation>
    <scope>NUCLEOTIDE SEQUENCE</scope>
    <source>
        <strain evidence="1">Hyas-2018</strain>
    </source>
</reference>
<evidence type="ECO:0000313" key="1">
    <source>
        <dbReference type="EMBL" id="KAH6922469.1"/>
    </source>
</evidence>
<proteinExistence type="predicted"/>
<sequence>MQDRLLRAVGEVEQNLEDTGLACSPWKSRSSCTNLARERTTPAGRDKTVSKIRVLGLCWEENSATREHIARLQKKVAEVTKQNVTRPIEAHALGHIAYVAAYDVWSRSETEKLNYTATDRLLELGVHNVLEEIAEVQEPEERFSAC</sequence>
<accession>A0ACB7RKU5</accession>
<dbReference type="Proteomes" id="UP000821845">
    <property type="component" value="Chromosome 9"/>
</dbReference>
<dbReference type="EMBL" id="CM023489">
    <property type="protein sequence ID" value="KAH6922469.1"/>
    <property type="molecule type" value="Genomic_DNA"/>
</dbReference>
<comment type="caution">
    <text evidence="1">The sequence shown here is derived from an EMBL/GenBank/DDBJ whole genome shotgun (WGS) entry which is preliminary data.</text>
</comment>
<evidence type="ECO:0000313" key="2">
    <source>
        <dbReference type="Proteomes" id="UP000821845"/>
    </source>
</evidence>
<protein>
    <submittedName>
        <fullName evidence="1">Uncharacterized protein</fullName>
    </submittedName>
</protein>
<name>A0ACB7RKU5_HYAAI</name>
<gene>
    <name evidence="1" type="ORF">HPB50_014318</name>
</gene>
<keyword evidence="2" id="KW-1185">Reference proteome</keyword>
<organism evidence="1 2">
    <name type="scientific">Hyalomma asiaticum</name>
    <name type="common">Tick</name>
    <dbReference type="NCBI Taxonomy" id="266040"/>
    <lineage>
        <taxon>Eukaryota</taxon>
        <taxon>Metazoa</taxon>
        <taxon>Ecdysozoa</taxon>
        <taxon>Arthropoda</taxon>
        <taxon>Chelicerata</taxon>
        <taxon>Arachnida</taxon>
        <taxon>Acari</taxon>
        <taxon>Parasitiformes</taxon>
        <taxon>Ixodida</taxon>
        <taxon>Ixodoidea</taxon>
        <taxon>Ixodidae</taxon>
        <taxon>Hyalomminae</taxon>
        <taxon>Hyalomma</taxon>
    </lineage>
</organism>